<dbReference type="SUPFAM" id="SSF57016">
    <property type="entry name" value="Plant lectins/antimicrobial peptides"/>
    <property type="match status" value="1"/>
</dbReference>
<keyword evidence="3" id="KW-1015">Disulfide bond</keyword>
<comment type="caution">
    <text evidence="3">Lacks conserved residue(s) required for the propagation of feature annotation.</text>
</comment>
<evidence type="ECO:0000259" key="5">
    <source>
        <dbReference type="PROSITE" id="PS50941"/>
    </source>
</evidence>
<keyword evidence="2 4" id="KW-0732">Signal</keyword>
<reference evidence="6 7" key="1">
    <citation type="submission" date="2023-04" db="EMBL/GenBank/DDBJ databases">
        <title>Genome of Basidiobolus ranarum AG-B5.</title>
        <authorList>
            <person name="Stajich J.E."/>
            <person name="Carter-House D."/>
            <person name="Gryganskyi A."/>
        </authorList>
    </citation>
    <scope>NUCLEOTIDE SEQUENCE [LARGE SCALE GENOMIC DNA]</scope>
    <source>
        <strain evidence="6 7">AG-B5</strain>
    </source>
</reference>
<comment type="caution">
    <text evidence="6">The sequence shown here is derived from an EMBL/GenBank/DDBJ whole genome shotgun (WGS) entry which is preliminary data.</text>
</comment>
<evidence type="ECO:0000256" key="2">
    <source>
        <dbReference type="ARBA" id="ARBA00022729"/>
    </source>
</evidence>
<keyword evidence="1 3" id="KW-0147">Chitin-binding</keyword>
<evidence type="ECO:0000256" key="4">
    <source>
        <dbReference type="SAM" id="SignalP"/>
    </source>
</evidence>
<protein>
    <recommendedName>
        <fullName evidence="5">Chitin-binding type-1 domain-containing protein</fullName>
    </recommendedName>
</protein>
<dbReference type="InterPro" id="IPR018466">
    <property type="entry name" value="Kre9/Knh1-like_N"/>
</dbReference>
<dbReference type="CDD" id="cd00035">
    <property type="entry name" value="ChtBD1"/>
    <property type="match status" value="1"/>
</dbReference>
<dbReference type="Gene3D" id="3.30.60.10">
    <property type="entry name" value="Endochitinase-like"/>
    <property type="match status" value="1"/>
</dbReference>
<evidence type="ECO:0000256" key="1">
    <source>
        <dbReference type="ARBA" id="ARBA00022669"/>
    </source>
</evidence>
<feature type="signal peptide" evidence="4">
    <location>
        <begin position="1"/>
        <end position="20"/>
    </location>
</feature>
<dbReference type="PROSITE" id="PS50941">
    <property type="entry name" value="CHIT_BIND_I_2"/>
    <property type="match status" value="1"/>
</dbReference>
<dbReference type="InterPro" id="IPR018371">
    <property type="entry name" value="Chitin-binding_1_CS"/>
</dbReference>
<sequence length="170" mass="18420">MLSKSLFSLFSLILLQYGNAEVITPGTGVLWKAGENVTVSWKNLQESYVDVRLVHGDATNLQLALPNATCSNQPGPEGSCYFILPSRIPSGRNYAVTVGKLPEKYVYSSYFTIQGNETLPESEGCPNFGGYKCPKDMPCCSSGGYCGATQEYCGVGCVAKFSFNNQCLSY</sequence>
<keyword evidence="7" id="KW-1185">Reference proteome</keyword>
<evidence type="ECO:0000313" key="7">
    <source>
        <dbReference type="Proteomes" id="UP001479436"/>
    </source>
</evidence>
<name>A0ABR2VVX1_9FUNG</name>
<evidence type="ECO:0000313" key="6">
    <source>
        <dbReference type="EMBL" id="KAK9704457.1"/>
    </source>
</evidence>
<feature type="domain" description="Chitin-binding type-1" evidence="5">
    <location>
        <begin position="122"/>
        <end position="169"/>
    </location>
</feature>
<dbReference type="InterPro" id="IPR036861">
    <property type="entry name" value="Endochitinase-like_sf"/>
</dbReference>
<dbReference type="PROSITE" id="PS00026">
    <property type="entry name" value="CHIT_BIND_I_1"/>
    <property type="match status" value="1"/>
</dbReference>
<evidence type="ECO:0000256" key="3">
    <source>
        <dbReference type="PROSITE-ProRule" id="PRU00261"/>
    </source>
</evidence>
<accession>A0ABR2VVX1</accession>
<dbReference type="Proteomes" id="UP001479436">
    <property type="component" value="Unassembled WGS sequence"/>
</dbReference>
<dbReference type="Pfam" id="PF10342">
    <property type="entry name" value="Kre9_KNH"/>
    <property type="match status" value="1"/>
</dbReference>
<feature type="chain" id="PRO_5045950632" description="Chitin-binding type-1 domain-containing protein" evidence="4">
    <location>
        <begin position="21"/>
        <end position="170"/>
    </location>
</feature>
<feature type="disulfide bond" evidence="3">
    <location>
        <begin position="125"/>
        <end position="140"/>
    </location>
</feature>
<dbReference type="InterPro" id="IPR001002">
    <property type="entry name" value="Chitin-bd_1"/>
</dbReference>
<organism evidence="6 7">
    <name type="scientific">Basidiobolus ranarum</name>
    <dbReference type="NCBI Taxonomy" id="34480"/>
    <lineage>
        <taxon>Eukaryota</taxon>
        <taxon>Fungi</taxon>
        <taxon>Fungi incertae sedis</taxon>
        <taxon>Zoopagomycota</taxon>
        <taxon>Entomophthoromycotina</taxon>
        <taxon>Basidiobolomycetes</taxon>
        <taxon>Basidiobolales</taxon>
        <taxon>Basidiobolaceae</taxon>
        <taxon>Basidiobolus</taxon>
    </lineage>
</organism>
<dbReference type="EMBL" id="JASJQH010007556">
    <property type="protein sequence ID" value="KAK9704457.1"/>
    <property type="molecule type" value="Genomic_DNA"/>
</dbReference>
<feature type="disulfide bond" evidence="3">
    <location>
        <begin position="139"/>
        <end position="153"/>
    </location>
</feature>
<gene>
    <name evidence="6" type="ORF">K7432_010181</name>
</gene>
<proteinExistence type="predicted"/>